<evidence type="ECO:0000256" key="1">
    <source>
        <dbReference type="SAM" id="MobiDB-lite"/>
    </source>
</evidence>
<dbReference type="Proteomes" id="UP000006591">
    <property type="component" value="Chromosome 1"/>
</dbReference>
<evidence type="ECO:0000313" key="3">
    <source>
        <dbReference type="Proteomes" id="UP000006591"/>
    </source>
</evidence>
<evidence type="ECO:0000313" key="2">
    <source>
        <dbReference type="EnsemblPlants" id="ONIVA01G15780.1"/>
    </source>
</evidence>
<reference evidence="2" key="2">
    <citation type="submission" date="2018-04" db="EMBL/GenBank/DDBJ databases">
        <title>OnivRS2 (Oryza nivara Reference Sequence Version 2).</title>
        <authorList>
            <person name="Zhang J."/>
            <person name="Kudrna D."/>
            <person name="Lee S."/>
            <person name="Talag J."/>
            <person name="Rajasekar S."/>
            <person name="Welchert J."/>
            <person name="Hsing Y.-I."/>
            <person name="Wing R.A."/>
        </authorList>
    </citation>
    <scope>NUCLEOTIDE SEQUENCE [LARGE SCALE GENOMIC DNA]</scope>
</reference>
<dbReference type="HOGENOM" id="CLU_117380_0_0_1"/>
<feature type="region of interest" description="Disordered" evidence="1">
    <location>
        <begin position="1"/>
        <end position="79"/>
    </location>
</feature>
<proteinExistence type="predicted"/>
<reference evidence="2" key="1">
    <citation type="submission" date="2015-04" db="UniProtKB">
        <authorList>
            <consortium name="EnsemblPlants"/>
        </authorList>
    </citation>
    <scope>IDENTIFICATION</scope>
    <source>
        <strain evidence="2">SL10</strain>
    </source>
</reference>
<name>A0A0E0FKX0_ORYNI</name>
<sequence>MVAVGEAARSRDDGGGAEDGGNGRGWQRGSQGAVAAGKDGRGEAEDGGDGRRGLGGNSEQWRRQVETGEATRSGGSGWGRRRQLGVAPIRVAFCSSAVVDICAKEAACSDVSADDVDENPKLRSAYCCASPLSSMELLMNIADPYITAGFLAPAIASSWCCCAVSHDGVNCCCSLLRHN</sequence>
<dbReference type="EnsemblPlants" id="ONIVA01G15780.1">
    <property type="protein sequence ID" value="ONIVA01G15780.1"/>
    <property type="gene ID" value="ONIVA01G15780"/>
</dbReference>
<keyword evidence="3" id="KW-1185">Reference proteome</keyword>
<organism evidence="2">
    <name type="scientific">Oryza nivara</name>
    <name type="common">Indian wild rice</name>
    <name type="synonym">Oryza sativa f. spontanea</name>
    <dbReference type="NCBI Taxonomy" id="4536"/>
    <lineage>
        <taxon>Eukaryota</taxon>
        <taxon>Viridiplantae</taxon>
        <taxon>Streptophyta</taxon>
        <taxon>Embryophyta</taxon>
        <taxon>Tracheophyta</taxon>
        <taxon>Spermatophyta</taxon>
        <taxon>Magnoliopsida</taxon>
        <taxon>Liliopsida</taxon>
        <taxon>Poales</taxon>
        <taxon>Poaceae</taxon>
        <taxon>BOP clade</taxon>
        <taxon>Oryzoideae</taxon>
        <taxon>Oryzeae</taxon>
        <taxon>Oryzinae</taxon>
        <taxon>Oryza</taxon>
    </lineage>
</organism>
<feature type="compositionally biased region" description="Basic and acidic residues" evidence="1">
    <location>
        <begin position="38"/>
        <end position="52"/>
    </location>
</feature>
<dbReference type="OMA" id="SMELLMN"/>
<protein>
    <submittedName>
        <fullName evidence="2">Uncharacterized protein</fullName>
    </submittedName>
</protein>
<dbReference type="Gramene" id="ONIVA01G15780.1">
    <property type="protein sequence ID" value="ONIVA01G15780.1"/>
    <property type="gene ID" value="ONIVA01G15780"/>
</dbReference>
<feature type="compositionally biased region" description="Gly residues" evidence="1">
    <location>
        <begin position="17"/>
        <end position="26"/>
    </location>
</feature>
<dbReference type="AlphaFoldDB" id="A0A0E0FKX0"/>
<accession>A0A0E0FKX0</accession>